<evidence type="ECO:0000259" key="7">
    <source>
        <dbReference type="Pfam" id="PF24566"/>
    </source>
</evidence>
<dbReference type="InterPro" id="IPR019333">
    <property type="entry name" value="INTS3_N"/>
</dbReference>
<feature type="domain" description="Integrator complex subunit 3 N-terminal" evidence="6">
    <location>
        <begin position="44"/>
        <end position="456"/>
    </location>
</feature>
<dbReference type="EMBL" id="JBBPBM010000020">
    <property type="protein sequence ID" value="KAK8550694.1"/>
    <property type="molecule type" value="Genomic_DNA"/>
</dbReference>
<evidence type="ECO:0000256" key="4">
    <source>
        <dbReference type="ARBA" id="ARBA00022490"/>
    </source>
</evidence>
<gene>
    <name evidence="8" type="ORF">V6N12_039390</name>
</gene>
<evidence type="ECO:0000313" key="8">
    <source>
        <dbReference type="EMBL" id="KAK8550694.1"/>
    </source>
</evidence>
<evidence type="ECO:0000313" key="9">
    <source>
        <dbReference type="Proteomes" id="UP001472677"/>
    </source>
</evidence>
<evidence type="ECO:0000256" key="3">
    <source>
        <dbReference type="ARBA" id="ARBA00006130"/>
    </source>
</evidence>
<proteinExistence type="inferred from homology"/>
<reference evidence="8 9" key="1">
    <citation type="journal article" date="2024" name="G3 (Bethesda)">
        <title>Genome assembly of Hibiscus sabdariffa L. provides insights into metabolisms of medicinal natural products.</title>
        <authorList>
            <person name="Kim T."/>
        </authorList>
    </citation>
    <scope>NUCLEOTIDE SEQUENCE [LARGE SCALE GENOMIC DNA]</scope>
    <source>
        <strain evidence="8">TK-2024</strain>
        <tissue evidence="8">Old leaves</tissue>
    </source>
</reference>
<dbReference type="InterPro" id="IPR056518">
    <property type="entry name" value="HEAT_Ints3_C"/>
</dbReference>
<evidence type="ECO:0008006" key="10">
    <source>
        <dbReference type="Google" id="ProtNLM"/>
    </source>
</evidence>
<sequence length="1035" mass="117296">MASKLIRIASYEAQNQLELSLRQAFDILQSKLRPPFSLAIPSPQEYTQLNQAILYGVLIEPHFAKSHIKHLHAIVIDGYKLFLSLLVGIVNELYMKLVDSVKEQLIWVTKEMIDVSAVGIDSLLVCLLRQIVGGDFSDENLWLCFELVSLCLSKWDCLIEEKPVVLTSALYTFLRLLADHCRVFSNPKLEMLRRLEIEFCVKMLRGQFHLCLKIGRDLVRLLQDLFHVPEFKSIWKDLVLNPSEFRTAEYSDVSQLYCTRTSSRYFLLRITPEMETQLRFLLTHVMLGSQRRYQIWFEKKFLLGPERESRIVDIVRFICCAHHPSNEILQSNVIPRWAVIGWLLTCCKKKYIEANGRLALFYDWLFFNEKVDNIMNIEPAMLLMVCSLPKYINFTHSLLEFLLLLVDNYDLDRKNVIAGGVSSAFNALVQRGVVHSLDVLIHCNALSPPIRERLQNLLLNDQCKVPRDLLPIDLPSHFTPALSLPDVPSTGNPTTSANEQLTCEGEAGLSTRPVVASVPVLDDSVNTSTLQVVAVESEVDAIESVVENIGEIIKESYTRGLQTLEAILLSIVNQCNHGKTSCSISSQDLLSKIAKEFESNGYQLFTSLGSLADIVECDDEIGSATAIITRSFIFSQNETIQEMLLVWVRNGFPVGARLLSYASRVANEVHAAGCFGNSDAEAEVSLSRMPLLAYHLDGYFTFLKKRQGDSSKTFVSVSEMDEKVIANLVKSAFTAYKHFLLSSRAILHKEADTSPSKLLFSDLKDCSDWKRIRTKDLFRNIFCHLSDLSLCEEDIIRLLVEKMDYANLTEMQFEVGMGKFSLFGDSPKLVFRLIKNSLNWNPVEQHKLWGLIRSELSVSKIQVEKIIVEFFSSGEMDRNLSAIAVGGFLTLCSCRAPTPDLVGTIMSLPNNFFEDFTAAALATWAASNASMLFDSLTKFAEKLKSKSTCSTILNSTEIEINQSAIFWLLNYFNAEGMNVSDMLSNFKPNALWKLNMQARDEAADLKVVQHIYLQSLLPWKYGQRWLMLKSSYEDY</sequence>
<comment type="caution">
    <text evidence="8">The sequence shown here is derived from an EMBL/GenBank/DDBJ whole genome shotgun (WGS) entry which is preliminary data.</text>
</comment>
<evidence type="ECO:0000256" key="5">
    <source>
        <dbReference type="ARBA" id="ARBA00023242"/>
    </source>
</evidence>
<keyword evidence="5" id="KW-0539">Nucleus</keyword>
<dbReference type="PANTHER" id="PTHR13587:SF7">
    <property type="entry name" value="INTEGRATOR COMPLEX SUBUNIT 3"/>
    <property type="match status" value="1"/>
</dbReference>
<dbReference type="Proteomes" id="UP001472677">
    <property type="component" value="Unassembled WGS sequence"/>
</dbReference>
<keyword evidence="9" id="KW-1185">Reference proteome</keyword>
<comment type="similarity">
    <text evidence="3">Belongs to the Integrator subunit 3 family.</text>
</comment>
<dbReference type="PANTHER" id="PTHR13587">
    <property type="entry name" value="INTEGRATOR COMPLEX SUBUNIT 3"/>
    <property type="match status" value="1"/>
</dbReference>
<name>A0ABR2E0I3_9ROSI</name>
<dbReference type="Pfam" id="PF24566">
    <property type="entry name" value="HEAT_Ints3_C"/>
    <property type="match status" value="1"/>
</dbReference>
<feature type="domain" description="Ints3-like C-terminal" evidence="7">
    <location>
        <begin position="754"/>
        <end position="959"/>
    </location>
</feature>
<evidence type="ECO:0000259" key="6">
    <source>
        <dbReference type="Pfam" id="PF10189"/>
    </source>
</evidence>
<evidence type="ECO:0000256" key="1">
    <source>
        <dbReference type="ARBA" id="ARBA00004123"/>
    </source>
</evidence>
<evidence type="ECO:0000256" key="2">
    <source>
        <dbReference type="ARBA" id="ARBA00004496"/>
    </source>
</evidence>
<accession>A0ABR2E0I3</accession>
<dbReference type="InterPro" id="IPR045334">
    <property type="entry name" value="INTS3"/>
</dbReference>
<dbReference type="Pfam" id="PF10189">
    <property type="entry name" value="Ints3_N"/>
    <property type="match status" value="1"/>
</dbReference>
<keyword evidence="4" id="KW-0963">Cytoplasm</keyword>
<protein>
    <recommendedName>
        <fullName evidence="10">Integrator complex subunit 3</fullName>
    </recommendedName>
</protein>
<organism evidence="8 9">
    <name type="scientific">Hibiscus sabdariffa</name>
    <name type="common">roselle</name>
    <dbReference type="NCBI Taxonomy" id="183260"/>
    <lineage>
        <taxon>Eukaryota</taxon>
        <taxon>Viridiplantae</taxon>
        <taxon>Streptophyta</taxon>
        <taxon>Embryophyta</taxon>
        <taxon>Tracheophyta</taxon>
        <taxon>Spermatophyta</taxon>
        <taxon>Magnoliopsida</taxon>
        <taxon>eudicotyledons</taxon>
        <taxon>Gunneridae</taxon>
        <taxon>Pentapetalae</taxon>
        <taxon>rosids</taxon>
        <taxon>malvids</taxon>
        <taxon>Malvales</taxon>
        <taxon>Malvaceae</taxon>
        <taxon>Malvoideae</taxon>
        <taxon>Hibiscus</taxon>
    </lineage>
</organism>
<comment type="subcellular location">
    <subcellularLocation>
        <location evidence="2">Cytoplasm</location>
    </subcellularLocation>
    <subcellularLocation>
        <location evidence="1">Nucleus</location>
    </subcellularLocation>
</comment>